<dbReference type="SUPFAM" id="SSF52935">
    <property type="entry name" value="PK C-terminal domain-like"/>
    <property type="match status" value="1"/>
</dbReference>
<evidence type="ECO:0000256" key="9">
    <source>
        <dbReference type="ARBA" id="ARBA00022777"/>
    </source>
</evidence>
<keyword evidence="20" id="KW-1185">Reference proteome</keyword>
<evidence type="ECO:0000256" key="10">
    <source>
        <dbReference type="ARBA" id="ARBA00022840"/>
    </source>
</evidence>
<dbReference type="EMBL" id="SIDB01000002">
    <property type="protein sequence ID" value="KAI3436609.1"/>
    <property type="molecule type" value="Genomic_DNA"/>
</dbReference>
<sequence length="1301" mass="137407">MQLAVRCGAPLAHPGCIKSHPRRYVAAAARKANSGSSSTVEASTAPPPSPTAASLSSLEFSPEPVTSDQSHPELQRELADNGFRSTRRTKLIATIGPACDSEEMLEALAIGGMNVARLNLSHGGHDYHRMIVDRIRKLNKEKGFAVAVMMDTEGSEVHIMDLSSPIAAEKGQEFTFTVRDPSTCSGNCLAVSYEGFCEDTKEGDMLVVDGGMVSLEVVGKAGPDVLARVVDPGLVLSRANLVIKRMGSTVRARNAHLPVISAKDWRDIDMAIETGVDFISLSFVKSADTVRNLKSYVESRANRAISIIAKIESKDVLPNIAEIVEVSDGLMVARGDLGAQVPFEEVPSIQKEVVMRCRQMGKPVIVASHLLESMHTLPTPTRAEVSDVADVVRQRADGLVLCGETAAGLYPLKSLEVLRGVATRIEEWTREEKHGHITLPQISTTKDGLVSEELCAAAAMTADALEARAVLCFTRRGYMAGFLSRCRPDAPIFAFTDKQETRQILNMLWGVSPFRMDFDGSGEERTQRAFGLLKTRGLASPGDLVVVVSDVRQDGDIIRAVQAAHHHLDLPPPRLLASLFAFNTVFCLQRPLPPGSHQASTTLGQPGRHAGPHSPPQADRPSTPVTRHDSVAMAAHEPTGASAAPDTGQAPNTTHMTAGSPEGMLPPLAAQQQLLPKLEAAGNAATLLPPQSQPFADFKAAAAAAGIKVCENCGTTSTPLWRKDKQTGMMMCNACGIFFKHHQMHRPVELMTQPPRSHQQLLAPCPVAASLLLASGYSDQEGAAGLSGGWEAAARGRKRTVPEESDYSEQSDDDPEERRRSLRPRRTRQHAEEYLLELRVAAMAGPAAATAGEQESPDAGALDSDGGSELSSVHLVDEAVAERQRVALINRLVKEALTADYDGAIEGLKSLKQARITDPATGQSYGLVRLYADPGQPAAAAVAAPAPRAARAAAAAPHKPAKHVAVRSGGGGPGGKSAQTCYNCSTTSTPLWRKERETGRMYCNACGIFKKTHGIERPLGTSRFKQYSGPGPQPRSRGKRSRGGKGGSSARRTSAGKAGSPGVHGSESELEQAEMMTASDSEAEEAEEPVAQRRRTSLATTPPPPAPLAVESVAAEAAAEDGGALRTVSGRTVRPPRNRLGESAAVTSPDLAAAEAAQVAEYEAVEAIRRQQQLPLLPGSLSLFKAAPTPPPAVASVAVPLVTVQQQGAALSASSDASAYSQPPSATAATAHLAASGGICSLQGVLAGTEAGFTQLPATLQLSAARVVAPTWPVPGMERQQWAAALPPSFGVPTTLPGVPL</sequence>
<dbReference type="EC" id="2.7.1.40" evidence="5 16"/>
<dbReference type="GO" id="GO:0006355">
    <property type="term" value="P:regulation of DNA-templated transcription"/>
    <property type="evidence" value="ECO:0007669"/>
    <property type="project" value="InterPro"/>
</dbReference>
<keyword evidence="15" id="KW-0863">Zinc-finger</keyword>
<evidence type="ECO:0000256" key="17">
    <source>
        <dbReference type="SAM" id="MobiDB-lite"/>
    </source>
</evidence>
<evidence type="ECO:0000256" key="13">
    <source>
        <dbReference type="ARBA" id="ARBA00023317"/>
    </source>
</evidence>
<dbReference type="InterPro" id="IPR013088">
    <property type="entry name" value="Znf_NHR/GATA"/>
</dbReference>
<keyword evidence="6 16" id="KW-0808">Transferase</keyword>
<feature type="region of interest" description="Disordered" evidence="17">
    <location>
        <begin position="28"/>
        <end position="82"/>
    </location>
</feature>
<evidence type="ECO:0000313" key="19">
    <source>
        <dbReference type="EMBL" id="KAI3436609.1"/>
    </source>
</evidence>
<feature type="region of interest" description="Disordered" evidence="17">
    <location>
        <begin position="1017"/>
        <end position="1107"/>
    </location>
</feature>
<evidence type="ECO:0000256" key="6">
    <source>
        <dbReference type="ARBA" id="ARBA00022679"/>
    </source>
</evidence>
<dbReference type="InterPro" id="IPR015793">
    <property type="entry name" value="Pyrv_Knase_brl"/>
</dbReference>
<feature type="region of interest" description="Disordered" evidence="17">
    <location>
        <begin position="595"/>
        <end position="665"/>
    </location>
</feature>
<feature type="compositionally biased region" description="Low complexity" evidence="17">
    <location>
        <begin position="1048"/>
        <end position="1060"/>
    </location>
</feature>
<dbReference type="GO" id="GO:0005524">
    <property type="term" value="F:ATP binding"/>
    <property type="evidence" value="ECO:0007669"/>
    <property type="project" value="UniProtKB-KW"/>
</dbReference>
<feature type="compositionally biased region" description="Acidic residues" evidence="17">
    <location>
        <begin position="803"/>
        <end position="815"/>
    </location>
</feature>
<evidence type="ECO:0000313" key="20">
    <source>
        <dbReference type="Proteomes" id="UP001055712"/>
    </source>
</evidence>
<dbReference type="SUPFAM" id="SSF51621">
    <property type="entry name" value="Phosphoenolpyruvate/pyruvate domain"/>
    <property type="match status" value="1"/>
</dbReference>
<dbReference type="GO" id="GO:0030955">
    <property type="term" value="F:potassium ion binding"/>
    <property type="evidence" value="ECO:0007669"/>
    <property type="project" value="InterPro"/>
</dbReference>
<dbReference type="InterPro" id="IPR001697">
    <property type="entry name" value="Pyr_Knase"/>
</dbReference>
<dbReference type="Gene3D" id="3.40.1380.20">
    <property type="entry name" value="Pyruvate kinase, C-terminal domain"/>
    <property type="match status" value="1"/>
</dbReference>
<dbReference type="InterPro" id="IPR015806">
    <property type="entry name" value="Pyrv_Knase_insert_dom_sf"/>
</dbReference>
<proteinExistence type="inferred from homology"/>
<evidence type="ECO:0000256" key="8">
    <source>
        <dbReference type="ARBA" id="ARBA00022741"/>
    </source>
</evidence>
<evidence type="ECO:0000256" key="15">
    <source>
        <dbReference type="PROSITE-ProRule" id="PRU00094"/>
    </source>
</evidence>
<dbReference type="Gene3D" id="3.20.20.60">
    <property type="entry name" value="Phosphoenolpyruvate-binding domains"/>
    <property type="match status" value="1"/>
</dbReference>
<dbReference type="PROSITE" id="PS00344">
    <property type="entry name" value="GATA_ZN_FINGER_1"/>
    <property type="match status" value="2"/>
</dbReference>
<dbReference type="InterPro" id="IPR036918">
    <property type="entry name" value="Pyrv_Knase_C_sf"/>
</dbReference>
<dbReference type="FunFam" id="3.20.20.60:FF:000025">
    <property type="entry name" value="Pyruvate kinase"/>
    <property type="match status" value="1"/>
</dbReference>
<keyword evidence="12 16" id="KW-0324">Glycolysis</keyword>
<evidence type="ECO:0000256" key="7">
    <source>
        <dbReference type="ARBA" id="ARBA00022723"/>
    </source>
</evidence>
<keyword evidence="10" id="KW-0067">ATP-binding</keyword>
<feature type="region of interest" description="Disordered" evidence="17">
    <location>
        <begin position="846"/>
        <end position="869"/>
    </location>
</feature>
<dbReference type="InterPro" id="IPR015795">
    <property type="entry name" value="Pyrv_Knase_C"/>
</dbReference>
<keyword evidence="9 16" id="KW-0418">Kinase</keyword>
<organism evidence="19 20">
    <name type="scientific">Chlorella vulgaris</name>
    <name type="common">Green alga</name>
    <dbReference type="NCBI Taxonomy" id="3077"/>
    <lineage>
        <taxon>Eukaryota</taxon>
        <taxon>Viridiplantae</taxon>
        <taxon>Chlorophyta</taxon>
        <taxon>core chlorophytes</taxon>
        <taxon>Trebouxiophyceae</taxon>
        <taxon>Chlorellales</taxon>
        <taxon>Chlorellaceae</taxon>
        <taxon>Chlorella clade</taxon>
        <taxon>Chlorella</taxon>
    </lineage>
</organism>
<evidence type="ECO:0000256" key="16">
    <source>
        <dbReference type="RuleBase" id="RU000504"/>
    </source>
</evidence>
<dbReference type="InterPro" id="IPR015813">
    <property type="entry name" value="Pyrv/PenolPyrv_kinase-like_dom"/>
</dbReference>
<dbReference type="Proteomes" id="UP001055712">
    <property type="component" value="Unassembled WGS sequence"/>
</dbReference>
<dbReference type="Gene3D" id="3.30.50.10">
    <property type="entry name" value="Erythroid Transcription Factor GATA-1, subunit A"/>
    <property type="match status" value="2"/>
</dbReference>
<dbReference type="InterPro" id="IPR000679">
    <property type="entry name" value="Znf_GATA"/>
</dbReference>
<dbReference type="GO" id="GO:0000287">
    <property type="term" value="F:magnesium ion binding"/>
    <property type="evidence" value="ECO:0007669"/>
    <property type="project" value="InterPro"/>
</dbReference>
<gene>
    <name evidence="19" type="ORF">D9Q98_006026</name>
</gene>
<dbReference type="NCBIfam" id="TIGR01064">
    <property type="entry name" value="pyruv_kin"/>
    <property type="match status" value="1"/>
</dbReference>
<dbReference type="GO" id="GO:0009570">
    <property type="term" value="C:chloroplast stroma"/>
    <property type="evidence" value="ECO:0007669"/>
    <property type="project" value="UniProtKB-ARBA"/>
</dbReference>
<name>A0A9D4TWZ1_CHLVU</name>
<feature type="domain" description="GATA-type" evidence="18">
    <location>
        <begin position="710"/>
        <end position="758"/>
    </location>
</feature>
<reference evidence="19" key="1">
    <citation type="journal article" date="2019" name="Plant J.">
        <title>Chlorella vulgaris genome assembly and annotation reveals the molecular basis for metabolic acclimation to high light conditions.</title>
        <authorList>
            <person name="Cecchin M."/>
            <person name="Marcolungo L."/>
            <person name="Rossato M."/>
            <person name="Girolomoni L."/>
            <person name="Cosentino E."/>
            <person name="Cuine S."/>
            <person name="Li-Beisson Y."/>
            <person name="Delledonne M."/>
            <person name="Ballottari M."/>
        </authorList>
    </citation>
    <scope>NUCLEOTIDE SEQUENCE</scope>
    <source>
        <strain evidence="19">211/11P</strain>
    </source>
</reference>
<dbReference type="Gene3D" id="2.40.33.10">
    <property type="entry name" value="PK beta-barrel domain-like"/>
    <property type="match status" value="1"/>
</dbReference>
<evidence type="ECO:0000256" key="12">
    <source>
        <dbReference type="ARBA" id="ARBA00023152"/>
    </source>
</evidence>
<dbReference type="GO" id="GO:0016301">
    <property type="term" value="F:kinase activity"/>
    <property type="evidence" value="ECO:0007669"/>
    <property type="project" value="UniProtKB-KW"/>
</dbReference>
<dbReference type="GO" id="GO:0008270">
    <property type="term" value="F:zinc ion binding"/>
    <property type="evidence" value="ECO:0007669"/>
    <property type="project" value="UniProtKB-KW"/>
</dbReference>
<dbReference type="SMART" id="SM00401">
    <property type="entry name" value="ZnF_GATA"/>
    <property type="match status" value="2"/>
</dbReference>
<comment type="caution">
    <text evidence="19">The sequence shown here is derived from an EMBL/GenBank/DDBJ whole genome shotgun (WGS) entry which is preliminary data.</text>
</comment>
<dbReference type="GO" id="GO:0043565">
    <property type="term" value="F:sequence-specific DNA binding"/>
    <property type="evidence" value="ECO:0007669"/>
    <property type="project" value="InterPro"/>
</dbReference>
<dbReference type="SUPFAM" id="SSF50800">
    <property type="entry name" value="PK beta-barrel domain-like"/>
    <property type="match status" value="1"/>
</dbReference>
<dbReference type="CDD" id="cd00202">
    <property type="entry name" value="ZnF_GATA"/>
    <property type="match status" value="2"/>
</dbReference>
<reference evidence="19" key="2">
    <citation type="submission" date="2020-11" db="EMBL/GenBank/DDBJ databases">
        <authorList>
            <person name="Cecchin M."/>
            <person name="Marcolungo L."/>
            <person name="Rossato M."/>
            <person name="Girolomoni L."/>
            <person name="Cosentino E."/>
            <person name="Cuine S."/>
            <person name="Li-Beisson Y."/>
            <person name="Delledonne M."/>
            <person name="Ballottari M."/>
        </authorList>
    </citation>
    <scope>NUCLEOTIDE SEQUENCE</scope>
    <source>
        <strain evidence="19">211/11P</strain>
        <tissue evidence="19">Whole cell</tissue>
    </source>
</reference>
<dbReference type="InterPro" id="IPR040442">
    <property type="entry name" value="Pyrv_kinase-like_dom_sf"/>
</dbReference>
<evidence type="ECO:0000256" key="3">
    <source>
        <dbReference type="ARBA" id="ARBA00004997"/>
    </source>
</evidence>
<evidence type="ECO:0000259" key="18">
    <source>
        <dbReference type="PROSITE" id="PS50114"/>
    </source>
</evidence>
<dbReference type="Pfam" id="PF00224">
    <property type="entry name" value="PK"/>
    <property type="match status" value="1"/>
</dbReference>
<comment type="similarity">
    <text evidence="4 16">Belongs to the pyruvate kinase family.</text>
</comment>
<keyword evidence="8" id="KW-0547">Nucleotide-binding</keyword>
<dbReference type="Pfam" id="PF02887">
    <property type="entry name" value="PK_C"/>
    <property type="match status" value="1"/>
</dbReference>
<dbReference type="GO" id="GO:0004743">
    <property type="term" value="F:pyruvate kinase activity"/>
    <property type="evidence" value="ECO:0007669"/>
    <property type="project" value="UniProtKB-EC"/>
</dbReference>
<feature type="region of interest" description="Disordered" evidence="17">
    <location>
        <begin position="955"/>
        <end position="979"/>
    </location>
</feature>
<accession>A0A9D4TWZ1</accession>
<dbReference type="SUPFAM" id="SSF57716">
    <property type="entry name" value="Glucocorticoid receptor-like (DNA-binding domain)"/>
    <property type="match status" value="2"/>
</dbReference>
<feature type="region of interest" description="Disordered" evidence="17">
    <location>
        <begin position="796"/>
        <end position="828"/>
    </location>
</feature>
<dbReference type="PANTHER" id="PTHR11817">
    <property type="entry name" value="PYRUVATE KINASE"/>
    <property type="match status" value="1"/>
</dbReference>
<comment type="catalytic activity">
    <reaction evidence="14 16">
        <text>pyruvate + ATP = phosphoenolpyruvate + ADP + H(+)</text>
        <dbReference type="Rhea" id="RHEA:18157"/>
        <dbReference type="ChEBI" id="CHEBI:15361"/>
        <dbReference type="ChEBI" id="CHEBI:15378"/>
        <dbReference type="ChEBI" id="CHEBI:30616"/>
        <dbReference type="ChEBI" id="CHEBI:58702"/>
        <dbReference type="ChEBI" id="CHEBI:456216"/>
        <dbReference type="EC" id="2.7.1.40"/>
    </reaction>
</comment>
<keyword evidence="7" id="KW-0479">Metal-binding</keyword>
<keyword evidence="13" id="KW-0670">Pyruvate</keyword>
<keyword evidence="11 16" id="KW-0460">Magnesium</keyword>
<comment type="cofactor">
    <cofactor evidence="1">
        <name>Mg(2+)</name>
        <dbReference type="ChEBI" id="CHEBI:18420"/>
    </cofactor>
</comment>
<evidence type="ECO:0000256" key="5">
    <source>
        <dbReference type="ARBA" id="ARBA00012142"/>
    </source>
</evidence>
<evidence type="ECO:0000256" key="1">
    <source>
        <dbReference type="ARBA" id="ARBA00001946"/>
    </source>
</evidence>
<feature type="region of interest" description="Disordered" evidence="17">
    <location>
        <begin position="1120"/>
        <end position="1141"/>
    </location>
</feature>
<dbReference type="InterPro" id="IPR011037">
    <property type="entry name" value="Pyrv_Knase-like_insert_dom_sf"/>
</dbReference>
<dbReference type="Pfam" id="PF00320">
    <property type="entry name" value="GATA"/>
    <property type="match status" value="2"/>
</dbReference>
<evidence type="ECO:0000256" key="2">
    <source>
        <dbReference type="ARBA" id="ARBA00001958"/>
    </source>
</evidence>
<protein>
    <recommendedName>
        <fullName evidence="5 16">Pyruvate kinase</fullName>
        <ecNumber evidence="5 16">2.7.1.40</ecNumber>
    </recommendedName>
</protein>
<evidence type="ECO:0000256" key="14">
    <source>
        <dbReference type="ARBA" id="ARBA00048152"/>
    </source>
</evidence>
<evidence type="ECO:0000256" key="11">
    <source>
        <dbReference type="ARBA" id="ARBA00022842"/>
    </source>
</evidence>
<comment type="pathway">
    <text evidence="3 16">Carbohydrate degradation; glycolysis; pyruvate from D-glyceraldehyde 3-phosphate: step 5/5.</text>
</comment>
<dbReference type="OrthoDB" id="108365at2759"/>
<comment type="cofactor">
    <cofactor evidence="2">
        <name>K(+)</name>
        <dbReference type="ChEBI" id="CHEBI:29103"/>
    </cofactor>
</comment>
<dbReference type="PRINTS" id="PR01050">
    <property type="entry name" value="PYRUVTKNASE"/>
</dbReference>
<feature type="domain" description="GATA-type" evidence="18">
    <location>
        <begin position="975"/>
        <end position="1035"/>
    </location>
</feature>
<keyword evidence="15" id="KW-0862">Zinc</keyword>
<feature type="compositionally biased region" description="Basic and acidic residues" evidence="17">
    <location>
        <begin position="70"/>
        <end position="79"/>
    </location>
</feature>
<dbReference type="PROSITE" id="PS50114">
    <property type="entry name" value="GATA_ZN_FINGER_2"/>
    <property type="match status" value="2"/>
</dbReference>
<evidence type="ECO:0000256" key="4">
    <source>
        <dbReference type="ARBA" id="ARBA00008663"/>
    </source>
</evidence>